<dbReference type="InterPro" id="IPR039968">
    <property type="entry name" value="BcerS-like"/>
</dbReference>
<dbReference type="Gene3D" id="3.40.630.30">
    <property type="match status" value="1"/>
</dbReference>
<evidence type="ECO:0000313" key="1">
    <source>
        <dbReference type="EMBL" id="TWU50929.1"/>
    </source>
</evidence>
<dbReference type="AlphaFoldDB" id="A0A5C6ETZ0"/>
<proteinExistence type="predicted"/>
<dbReference type="FunFam" id="3.40.630.30:FF:000304">
    <property type="entry name" value="YghO protein"/>
    <property type="match status" value="1"/>
</dbReference>
<organism evidence="1 2">
    <name type="scientific">Rubripirellula tenax</name>
    <dbReference type="NCBI Taxonomy" id="2528015"/>
    <lineage>
        <taxon>Bacteria</taxon>
        <taxon>Pseudomonadati</taxon>
        <taxon>Planctomycetota</taxon>
        <taxon>Planctomycetia</taxon>
        <taxon>Pirellulales</taxon>
        <taxon>Pirellulaceae</taxon>
        <taxon>Rubripirellula</taxon>
    </lineage>
</organism>
<evidence type="ECO:0008006" key="3">
    <source>
        <dbReference type="Google" id="ProtNLM"/>
    </source>
</evidence>
<name>A0A5C6ETZ0_9BACT</name>
<dbReference type="SUPFAM" id="SSF55729">
    <property type="entry name" value="Acyl-CoA N-acyltransferases (Nat)"/>
    <property type="match status" value="1"/>
</dbReference>
<dbReference type="Proteomes" id="UP000318288">
    <property type="component" value="Unassembled WGS sequence"/>
</dbReference>
<dbReference type="OrthoDB" id="9806005at2"/>
<dbReference type="PANTHER" id="PTHR41368">
    <property type="entry name" value="PROTEIN YGHO"/>
    <property type="match status" value="1"/>
</dbReference>
<dbReference type="InterPro" id="IPR016181">
    <property type="entry name" value="Acyl_CoA_acyltransferase"/>
</dbReference>
<keyword evidence="2" id="KW-1185">Reference proteome</keyword>
<dbReference type="PANTHER" id="PTHR41368:SF1">
    <property type="entry name" value="PROTEIN YGHO"/>
    <property type="match status" value="1"/>
</dbReference>
<sequence length="380" mass="43231">MSVSVRVQPVASRRDRKAFLQFERDLYRDDPNWVPPLWHEQKKLLGFSKHPFYDEAEGQAFLAWRGGEVVGRVLAVVNHAHNKRYNENRGFFGFFQCIDDVDVAKSLMDTAMAWLAEKGMTDVRGPVNPSLNYECGLLVDGFDSPPTFMITYNHAYYGKLLESVGFTKVQDLYSYDAHMDQLEDLDPKLLFVINEATRRFKVTCRPIDRSKFAADVRSFLEIYNLSLQQTWGYVPMSEAEIRVQSGGLKHLIVPELTSIAEIDGQAVGAGFGLLDYNQVIKEIDGRLLPFGWLKLITGKKKIDRLRLISTNVLPEYQKWGLGLVTLARILPDAIKFGIVIGEFSWVLESNSLSRGTIERGGAKRTKVHRLYDRKIGSDDD</sequence>
<accession>A0A5C6ETZ0</accession>
<gene>
    <name evidence="1" type="ORF">Poly51_42220</name>
</gene>
<protein>
    <recommendedName>
        <fullName evidence="3">N-acetyltransferase domain-containing protein</fullName>
    </recommendedName>
</protein>
<comment type="caution">
    <text evidence="1">The sequence shown here is derived from an EMBL/GenBank/DDBJ whole genome shotgun (WGS) entry which is preliminary data.</text>
</comment>
<dbReference type="RefSeq" id="WP_146459598.1">
    <property type="nucleotide sequence ID" value="NZ_SJPW01000005.1"/>
</dbReference>
<dbReference type="EMBL" id="SJPW01000005">
    <property type="protein sequence ID" value="TWU50929.1"/>
    <property type="molecule type" value="Genomic_DNA"/>
</dbReference>
<reference evidence="1 2" key="1">
    <citation type="submission" date="2019-02" db="EMBL/GenBank/DDBJ databases">
        <title>Deep-cultivation of Planctomycetes and their phenomic and genomic characterization uncovers novel biology.</title>
        <authorList>
            <person name="Wiegand S."/>
            <person name="Jogler M."/>
            <person name="Boedeker C."/>
            <person name="Pinto D."/>
            <person name="Vollmers J."/>
            <person name="Rivas-Marin E."/>
            <person name="Kohn T."/>
            <person name="Peeters S.H."/>
            <person name="Heuer A."/>
            <person name="Rast P."/>
            <person name="Oberbeckmann S."/>
            <person name="Bunk B."/>
            <person name="Jeske O."/>
            <person name="Meyerdierks A."/>
            <person name="Storesund J.E."/>
            <person name="Kallscheuer N."/>
            <person name="Luecker S."/>
            <person name="Lage O.M."/>
            <person name="Pohl T."/>
            <person name="Merkel B.J."/>
            <person name="Hornburger P."/>
            <person name="Mueller R.-W."/>
            <person name="Bruemmer F."/>
            <person name="Labrenz M."/>
            <person name="Spormann A.M."/>
            <person name="Op Den Camp H."/>
            <person name="Overmann J."/>
            <person name="Amann R."/>
            <person name="Jetten M.S.M."/>
            <person name="Mascher T."/>
            <person name="Medema M.H."/>
            <person name="Devos D.P."/>
            <person name="Kaster A.-K."/>
            <person name="Ovreas L."/>
            <person name="Rohde M."/>
            <person name="Galperin M.Y."/>
            <person name="Jogler C."/>
        </authorList>
    </citation>
    <scope>NUCLEOTIDE SEQUENCE [LARGE SCALE GENOMIC DNA]</scope>
    <source>
        <strain evidence="1 2">Poly51</strain>
    </source>
</reference>
<evidence type="ECO:0000313" key="2">
    <source>
        <dbReference type="Proteomes" id="UP000318288"/>
    </source>
</evidence>